<dbReference type="Pfam" id="PF10958">
    <property type="entry name" value="DUF2759"/>
    <property type="match status" value="1"/>
</dbReference>
<dbReference type="RefSeq" id="WP_275418213.1">
    <property type="nucleotide sequence ID" value="NZ_CP106878.1"/>
</dbReference>
<keyword evidence="1" id="KW-0812">Transmembrane</keyword>
<keyword evidence="1" id="KW-1133">Transmembrane helix</keyword>
<keyword evidence="1" id="KW-0472">Membrane</keyword>
<keyword evidence="3" id="KW-1185">Reference proteome</keyword>
<dbReference type="KEGG" id="faf:OE104_03580"/>
<dbReference type="Proteomes" id="UP001164718">
    <property type="component" value="Chromosome"/>
</dbReference>
<protein>
    <submittedName>
        <fullName evidence="2">DUF2759 domain-containing protein</fullName>
    </submittedName>
</protein>
<name>A0A9E8RWL3_9BACI</name>
<evidence type="ECO:0000313" key="3">
    <source>
        <dbReference type="Proteomes" id="UP001164718"/>
    </source>
</evidence>
<dbReference type="EMBL" id="CP106878">
    <property type="protein sequence ID" value="WAA10424.1"/>
    <property type="molecule type" value="Genomic_DNA"/>
</dbReference>
<dbReference type="InterPro" id="IPR024490">
    <property type="entry name" value="DUF2759"/>
</dbReference>
<organism evidence="2 3">
    <name type="scientific">Fervidibacillus albus</name>
    <dbReference type="NCBI Taxonomy" id="2980026"/>
    <lineage>
        <taxon>Bacteria</taxon>
        <taxon>Bacillati</taxon>
        <taxon>Bacillota</taxon>
        <taxon>Bacilli</taxon>
        <taxon>Bacillales</taxon>
        <taxon>Bacillaceae</taxon>
        <taxon>Fervidibacillus</taxon>
    </lineage>
</organism>
<accession>A0A9E8RWL3</accession>
<reference evidence="2" key="1">
    <citation type="submission" date="2022-09" db="EMBL/GenBank/DDBJ databases">
        <title>Complete Genomes of Fervidibacillus albus and Fervidibacillus halotolerans isolated from tidal flat sediments.</title>
        <authorList>
            <person name="Kwon K.K."/>
            <person name="Yang S.-H."/>
            <person name="Park M.J."/>
            <person name="Oh H.-M."/>
        </authorList>
    </citation>
    <scope>NUCLEOTIDE SEQUENCE</scope>
    <source>
        <strain evidence="2">MEBiC13591</strain>
    </source>
</reference>
<dbReference type="AlphaFoldDB" id="A0A9E8RWL3"/>
<proteinExistence type="predicted"/>
<gene>
    <name evidence="2" type="ORF">OE104_03580</name>
</gene>
<sequence length="56" mass="6004">MGTVIITALVTLLAIYALFSTLKNKNYLGFALSVVTVAVFGFFTVMTILKSGFPEA</sequence>
<feature type="transmembrane region" description="Helical" evidence="1">
    <location>
        <begin position="27"/>
        <end position="49"/>
    </location>
</feature>
<evidence type="ECO:0000256" key="1">
    <source>
        <dbReference type="SAM" id="Phobius"/>
    </source>
</evidence>
<evidence type="ECO:0000313" key="2">
    <source>
        <dbReference type="EMBL" id="WAA10424.1"/>
    </source>
</evidence>